<dbReference type="OrthoDB" id="8839121at2"/>
<comment type="caution">
    <text evidence="1">The sequence shown here is derived from an EMBL/GenBank/DDBJ whole genome shotgun (WGS) entry which is preliminary data.</text>
</comment>
<reference evidence="1 2" key="1">
    <citation type="submission" date="2019-03" db="EMBL/GenBank/DDBJ databases">
        <title>Ramlibacter rhizophilus CCTCC AB2015357, whole genome shotgun sequence.</title>
        <authorList>
            <person name="Zhang X."/>
            <person name="Feng G."/>
            <person name="Zhu H."/>
        </authorList>
    </citation>
    <scope>NUCLEOTIDE SEQUENCE [LARGE SCALE GENOMIC DNA]</scope>
    <source>
        <strain evidence="1 2">CCTCC AB2015357</strain>
    </source>
</reference>
<protein>
    <recommendedName>
        <fullName evidence="3">RidA family protein</fullName>
    </recommendedName>
</protein>
<dbReference type="Proteomes" id="UP000297564">
    <property type="component" value="Unassembled WGS sequence"/>
</dbReference>
<dbReference type="RefSeq" id="WP_135286440.1">
    <property type="nucleotide sequence ID" value="NZ_SMLL01000007.1"/>
</dbReference>
<keyword evidence="2" id="KW-1185">Reference proteome</keyword>
<sequence length="255" mass="27976">MTAPTDYAPLVEFPAGGYRYLPGGFQYSAAVQALPGHAIERVRLPRLVPLAEGFAAIERHLRAQGRPLTALCACELRSPGQMSEAEFIAFNRQYVRTLQDWGLMEGERNPVARCNLVPVDEVPAQAGFHAFSYTVVADGAAGDFVVSGAAECPDKPNYREHIVRLGETSPEALADKLRFALGDLGTRLDLLGIAGREVMETRLYTVHVIDTLHDELAARGLAGGGVGWHRVRPPVKDLEIEVDARRTRCERFLMP</sequence>
<proteinExistence type="predicted"/>
<name>A0A4Z0BFP2_9BURK</name>
<gene>
    <name evidence="1" type="ORF">EZ242_17235</name>
</gene>
<organism evidence="1 2">
    <name type="scientific">Ramlibacter rhizophilus</name>
    <dbReference type="NCBI Taxonomy" id="1781167"/>
    <lineage>
        <taxon>Bacteria</taxon>
        <taxon>Pseudomonadati</taxon>
        <taxon>Pseudomonadota</taxon>
        <taxon>Betaproteobacteria</taxon>
        <taxon>Burkholderiales</taxon>
        <taxon>Comamonadaceae</taxon>
        <taxon>Ramlibacter</taxon>
    </lineage>
</organism>
<dbReference type="EMBL" id="SMLL01000007">
    <property type="protein sequence ID" value="TFY97273.1"/>
    <property type="molecule type" value="Genomic_DNA"/>
</dbReference>
<evidence type="ECO:0000313" key="1">
    <source>
        <dbReference type="EMBL" id="TFY97273.1"/>
    </source>
</evidence>
<evidence type="ECO:0008006" key="3">
    <source>
        <dbReference type="Google" id="ProtNLM"/>
    </source>
</evidence>
<accession>A0A4Z0BFP2</accession>
<dbReference type="AlphaFoldDB" id="A0A4Z0BFP2"/>
<evidence type="ECO:0000313" key="2">
    <source>
        <dbReference type="Proteomes" id="UP000297564"/>
    </source>
</evidence>